<keyword evidence="1" id="KW-0472">Membrane</keyword>
<evidence type="ECO:0000256" key="1">
    <source>
        <dbReference type="SAM" id="Phobius"/>
    </source>
</evidence>
<comment type="caution">
    <text evidence="2">The sequence shown here is derived from an EMBL/GenBank/DDBJ whole genome shotgun (WGS) entry which is preliminary data.</text>
</comment>
<keyword evidence="1" id="KW-1133">Transmembrane helix</keyword>
<evidence type="ECO:0000313" key="2">
    <source>
        <dbReference type="EMBL" id="OGY51920.1"/>
    </source>
</evidence>
<feature type="transmembrane region" description="Helical" evidence="1">
    <location>
        <begin position="62"/>
        <end position="83"/>
    </location>
</feature>
<keyword evidence="1" id="KW-0812">Transmembrane</keyword>
<accession>A0A1G1YJQ4</accession>
<proteinExistence type="predicted"/>
<evidence type="ECO:0000313" key="3">
    <source>
        <dbReference type="Proteomes" id="UP000177376"/>
    </source>
</evidence>
<organism evidence="2 3">
    <name type="scientific">Candidatus Buchananbacteria bacterium RIFCSPLOWO2_01_FULL_39_33</name>
    <dbReference type="NCBI Taxonomy" id="1797543"/>
    <lineage>
        <taxon>Bacteria</taxon>
        <taxon>Candidatus Buchananiibacteriota</taxon>
    </lineage>
</organism>
<gene>
    <name evidence="2" type="ORF">A3A02_01235</name>
</gene>
<dbReference type="EMBL" id="MHIM01000028">
    <property type="protein sequence ID" value="OGY51920.1"/>
    <property type="molecule type" value="Genomic_DNA"/>
</dbReference>
<reference evidence="2 3" key="1">
    <citation type="journal article" date="2016" name="Nat. Commun.">
        <title>Thousands of microbial genomes shed light on interconnected biogeochemical processes in an aquifer system.</title>
        <authorList>
            <person name="Anantharaman K."/>
            <person name="Brown C.T."/>
            <person name="Hug L.A."/>
            <person name="Sharon I."/>
            <person name="Castelle C.J."/>
            <person name="Probst A.J."/>
            <person name="Thomas B.C."/>
            <person name="Singh A."/>
            <person name="Wilkins M.J."/>
            <person name="Karaoz U."/>
            <person name="Brodie E.L."/>
            <person name="Williams K.H."/>
            <person name="Hubbard S.S."/>
            <person name="Banfield J.F."/>
        </authorList>
    </citation>
    <scope>NUCLEOTIDE SEQUENCE [LARGE SCALE GENOMIC DNA]</scope>
</reference>
<protein>
    <submittedName>
        <fullName evidence="2">Uncharacterized protein</fullName>
    </submittedName>
</protein>
<dbReference type="AlphaFoldDB" id="A0A1G1YJQ4"/>
<dbReference type="Proteomes" id="UP000177376">
    <property type="component" value="Unassembled WGS sequence"/>
</dbReference>
<name>A0A1G1YJQ4_9BACT</name>
<sequence length="210" mass="23947">MQTRDRFIDKYYSAICKQRKEKIMVYKKRDSHQVSEIIPDEQAELEMGAQNYAYGAKSGRGFLKFVIIALVVIVVVVGGWYLIDNYTDWNLPGMNFQNKAVSRGWYAVFLSNGQVYFGKIDKINKSDLVLSNIYYLQVVTKPLQQSQETPSVNQAQTQQELTLAKLGNELHGPVDIMTINRDHILLTEELKEDSKVVTAITTYIAEQAAK</sequence>